<dbReference type="CDD" id="cd24049">
    <property type="entry name" value="ASKHA_NBD_PilM"/>
    <property type="match status" value="1"/>
</dbReference>
<dbReference type="InterPro" id="IPR043129">
    <property type="entry name" value="ATPase_NBD"/>
</dbReference>
<evidence type="ECO:0000313" key="1">
    <source>
        <dbReference type="EMBL" id="PIP24741.1"/>
    </source>
</evidence>
<dbReference type="Proteomes" id="UP000237258">
    <property type="component" value="Unassembled WGS sequence"/>
</dbReference>
<sequence length="360" mass="40590">MAFQKLFPKRFLGIDIGTSAIKIVELSRWRERIKLENYGEILSKILYQKPFRTFEKSTLLLSNKDIARAIKSVMMEAQIKTRKCIFSIPDFSSFFTNFELPPMTKEELSQAVTFEAKRHIPLPLGEVTIDWEVLKGEINEKKTKLKILLVAVPNEVINQYRGIAQLSQLELFALEAEVFGLLRSLIPEDEKRIIGLIDIGAQSTTCSIIEKGVLVKSHSFDVGGNQLTEQVAKSLSIDYKTAENLKAKYGLLSGLELGLGAEKNIRQILLPLIDLILKEIEKIAKNFYQIEGKEIQKFIIAGGAALLPGLKEYFADCFKKEIEIANPFSKIFYPPILEETLKKMGPSYAITVGMALRGLE</sequence>
<dbReference type="AlphaFoldDB" id="A0A2G9Z200"/>
<dbReference type="Gene3D" id="3.30.420.40">
    <property type="match status" value="2"/>
</dbReference>
<dbReference type="NCBIfam" id="TIGR01175">
    <property type="entry name" value="pilM"/>
    <property type="match status" value="1"/>
</dbReference>
<reference evidence="1 2" key="1">
    <citation type="submission" date="2017-09" db="EMBL/GenBank/DDBJ databases">
        <title>Depth-based differentiation of microbial function through sediment-hosted aquifers and enrichment of novel symbionts in the deep terrestrial subsurface.</title>
        <authorList>
            <person name="Probst A.J."/>
            <person name="Ladd B."/>
            <person name="Jarett J.K."/>
            <person name="Geller-Mcgrath D.E."/>
            <person name="Sieber C.M."/>
            <person name="Emerson J.B."/>
            <person name="Anantharaman K."/>
            <person name="Thomas B.C."/>
            <person name="Malmstrom R."/>
            <person name="Stieglmeier M."/>
            <person name="Klingl A."/>
            <person name="Woyke T."/>
            <person name="Ryan C.M."/>
            <person name="Banfield J.F."/>
        </authorList>
    </citation>
    <scope>NUCLEOTIDE SEQUENCE [LARGE SCALE GENOMIC DNA]</scope>
    <source>
        <strain evidence="1">CG23_combo_of_CG06-09_8_20_14_all_36_125</strain>
    </source>
</reference>
<comment type="caution">
    <text evidence="1">The sequence shown here is derived from an EMBL/GenBank/DDBJ whole genome shotgun (WGS) entry which is preliminary data.</text>
</comment>
<dbReference type="EMBL" id="PCRR01000008">
    <property type="protein sequence ID" value="PIP24741.1"/>
    <property type="molecule type" value="Genomic_DNA"/>
</dbReference>
<evidence type="ECO:0008006" key="3">
    <source>
        <dbReference type="Google" id="ProtNLM"/>
    </source>
</evidence>
<dbReference type="SUPFAM" id="SSF53067">
    <property type="entry name" value="Actin-like ATPase domain"/>
    <property type="match status" value="2"/>
</dbReference>
<dbReference type="PANTHER" id="PTHR32432:SF3">
    <property type="entry name" value="ETHANOLAMINE UTILIZATION PROTEIN EUTJ"/>
    <property type="match status" value="1"/>
</dbReference>
<dbReference type="Pfam" id="PF11104">
    <property type="entry name" value="PilM_2"/>
    <property type="match status" value="1"/>
</dbReference>
<dbReference type="InterPro" id="IPR050696">
    <property type="entry name" value="FtsA/MreB"/>
</dbReference>
<dbReference type="Gene3D" id="3.30.1490.300">
    <property type="match status" value="1"/>
</dbReference>
<dbReference type="InterPro" id="IPR005883">
    <property type="entry name" value="PilM"/>
</dbReference>
<dbReference type="PIRSF" id="PIRSF019169">
    <property type="entry name" value="PilM"/>
    <property type="match status" value="1"/>
</dbReference>
<name>A0A2G9Z200_9BACT</name>
<gene>
    <name evidence="1" type="ORF">COX33_00250</name>
</gene>
<proteinExistence type="predicted"/>
<dbReference type="PANTHER" id="PTHR32432">
    <property type="entry name" value="CELL DIVISION PROTEIN FTSA-RELATED"/>
    <property type="match status" value="1"/>
</dbReference>
<evidence type="ECO:0000313" key="2">
    <source>
        <dbReference type="Proteomes" id="UP000237258"/>
    </source>
</evidence>
<accession>A0A2G9Z200</accession>
<organism evidence="1 2">
    <name type="scientific">Candidatus Nealsonbacteria bacterium CG23_combo_of_CG06-09_8_20_14_all_36_125</name>
    <dbReference type="NCBI Taxonomy" id="1974719"/>
    <lineage>
        <taxon>Bacteria</taxon>
        <taxon>Candidatus Nealsoniibacteriota</taxon>
    </lineage>
</organism>
<protein>
    <recommendedName>
        <fullName evidence="3">SHS2 domain-containing protein</fullName>
    </recommendedName>
</protein>